<dbReference type="PANTHER" id="PTHR36843">
    <property type="entry name" value="HEME-DEPENDENT PEROXIDASE YWFI-RELATED"/>
    <property type="match status" value="1"/>
</dbReference>
<organism evidence="4 5">
    <name type="scientific">Candidatus Manganitrophus noduliformans</name>
    <dbReference type="NCBI Taxonomy" id="2606439"/>
    <lineage>
        <taxon>Bacteria</taxon>
        <taxon>Pseudomonadati</taxon>
        <taxon>Nitrospirota</taxon>
        <taxon>Nitrospiria</taxon>
        <taxon>Candidatus Troglogloeales</taxon>
        <taxon>Candidatus Manganitrophaceae</taxon>
        <taxon>Candidatus Manganitrophus</taxon>
    </lineage>
</organism>
<sequence length="231" mass="26856">MANEKRQYVNYIFYKLDPAWRRLPAEEREAGKRELSAAIEGFTSKVLVIPYSTVGIRAETDIMLWRISYDLESFQDMTVKMLSTSLGKYMNTVYSYIAMTKRSIYVDKHSHEGQESKRLTIVPGESKYLFIYPFVKTREWYLLTKSARQGMMNEHIEIGHKYPTVKINTSYSFGLDDAEFVVAFESDHPSDFLDLVMELREAEASRYTLLDTPIFTCVRKSLKDTLNDLGN</sequence>
<dbReference type="GO" id="GO:0016491">
    <property type="term" value="F:oxidoreductase activity"/>
    <property type="evidence" value="ECO:0007669"/>
    <property type="project" value="InterPro"/>
</dbReference>
<dbReference type="InterPro" id="IPR010644">
    <property type="entry name" value="ChdC/CLD"/>
</dbReference>
<dbReference type="EMBL" id="VTOW01000003">
    <property type="protein sequence ID" value="NKE72565.1"/>
    <property type="molecule type" value="Genomic_DNA"/>
</dbReference>
<dbReference type="GO" id="GO:0020037">
    <property type="term" value="F:heme binding"/>
    <property type="evidence" value="ECO:0007669"/>
    <property type="project" value="InterPro"/>
</dbReference>
<dbReference type="InterPro" id="IPR011008">
    <property type="entry name" value="Dimeric_a/b-barrel"/>
</dbReference>
<keyword evidence="5" id="KW-1185">Reference proteome</keyword>
<gene>
    <name evidence="4" type="ORF">MNODULE_17575</name>
</gene>
<name>A0A7X6ICJ0_9BACT</name>
<protein>
    <submittedName>
        <fullName evidence="4">Chlorite dismutase family protein</fullName>
    </submittedName>
</protein>
<keyword evidence="1" id="KW-0349">Heme</keyword>
<evidence type="ECO:0000256" key="3">
    <source>
        <dbReference type="ARBA" id="ARBA00023004"/>
    </source>
</evidence>
<dbReference type="SUPFAM" id="SSF54909">
    <property type="entry name" value="Dimeric alpha+beta barrel"/>
    <property type="match status" value="1"/>
</dbReference>
<comment type="caution">
    <text evidence="4">The sequence shown here is derived from an EMBL/GenBank/DDBJ whole genome shotgun (WGS) entry which is preliminary data.</text>
</comment>
<dbReference type="RefSeq" id="WP_168062330.1">
    <property type="nucleotide sequence ID" value="NZ_VTOW01000003.1"/>
</dbReference>
<keyword evidence="2" id="KW-0479">Metal-binding</keyword>
<dbReference type="Pfam" id="PF06778">
    <property type="entry name" value="Chlor_dismutase"/>
    <property type="match status" value="1"/>
</dbReference>
<dbReference type="PANTHER" id="PTHR36843:SF1">
    <property type="entry name" value="COPROHEME DECARBOXYLASE"/>
    <property type="match status" value="1"/>
</dbReference>
<dbReference type="GO" id="GO:0046872">
    <property type="term" value="F:metal ion binding"/>
    <property type="evidence" value="ECO:0007669"/>
    <property type="project" value="UniProtKB-KW"/>
</dbReference>
<dbReference type="AlphaFoldDB" id="A0A7X6ICJ0"/>
<dbReference type="Gene3D" id="3.30.70.1030">
    <property type="entry name" value="Apc35880, domain 1"/>
    <property type="match status" value="2"/>
</dbReference>
<evidence type="ECO:0000256" key="1">
    <source>
        <dbReference type="ARBA" id="ARBA00022617"/>
    </source>
</evidence>
<dbReference type="Proteomes" id="UP000534783">
    <property type="component" value="Unassembled WGS sequence"/>
</dbReference>
<evidence type="ECO:0000256" key="2">
    <source>
        <dbReference type="ARBA" id="ARBA00022723"/>
    </source>
</evidence>
<evidence type="ECO:0000313" key="5">
    <source>
        <dbReference type="Proteomes" id="UP000534783"/>
    </source>
</evidence>
<keyword evidence="3" id="KW-0408">Iron</keyword>
<proteinExistence type="predicted"/>
<reference evidence="4 5" key="1">
    <citation type="journal article" date="2020" name="Nature">
        <title>Bacterial chemolithoautotrophy via manganese oxidation.</title>
        <authorList>
            <person name="Yu H."/>
            <person name="Leadbetter J.R."/>
        </authorList>
    </citation>
    <scope>NUCLEOTIDE SEQUENCE [LARGE SCALE GENOMIC DNA]</scope>
    <source>
        <strain evidence="4 5">Mn-1</strain>
    </source>
</reference>
<evidence type="ECO:0000313" key="4">
    <source>
        <dbReference type="EMBL" id="NKE72565.1"/>
    </source>
</evidence>
<accession>A0A7X6ICJ0</accession>